<gene>
    <name evidence="2" type="ORF">DFH08DRAFT_1086951</name>
</gene>
<organism evidence="2 3">
    <name type="scientific">Mycena albidolilacea</name>
    <dbReference type="NCBI Taxonomy" id="1033008"/>
    <lineage>
        <taxon>Eukaryota</taxon>
        <taxon>Fungi</taxon>
        <taxon>Dikarya</taxon>
        <taxon>Basidiomycota</taxon>
        <taxon>Agaricomycotina</taxon>
        <taxon>Agaricomycetes</taxon>
        <taxon>Agaricomycetidae</taxon>
        <taxon>Agaricales</taxon>
        <taxon>Marasmiineae</taxon>
        <taxon>Mycenaceae</taxon>
        <taxon>Mycena</taxon>
    </lineage>
</organism>
<sequence>MAPACFADQFKRQTQADELEVVGEASSSSSSSPSSPRRCSAAAFPHNLPPPIHAAPDAPPIAVNDTQLLRACFFLPGRPSAPFPSLPEAIALLPSPALSLSSHTFESAPPSKCQSRPVGIALPLQCLWVLSTNGVGMNHTAVREHHIDLQALDRIIAPLLCCYPSVALVLSTNGVGMDHTAVREHHIDLQVLDRIIAPGDASRINAAALDAQRRPNPALQPAPGNLLERAARPLHRRGQVDTPDLLRAALPQGERSAGWTPEKSLASRASPATLKKIIGFYPRIRWCSFESGGRAEAVNRVLAKQPVHLPRGTVCPASPQVACSSLSKAGITLLLNRRTITYFGRLELSLALEGHAEAAEWEEAKDPAHRLPWAVCSASPSMPHCRGPRRRTSLFRLHDPHRGGLSWGFQMTRWAWALGADSGVRPPRPPATRYPTPTLFRTRRILQDTFYFFNVCPPIPTLHEHFWIDVQAPTGVAPISPCATQGDFFKEPSPITPHSIPPSPKPCAVKPNSSLEAPSPNPRHLGQGSRMDIQALAPVPPISPWRCHGEFRSLRTLDHPSPPLPRDPSWIFGCWPPCRPFHAYAPKPKFVFLRHVPVPYALFWLTKRIPSNPVHSTPPFPTVPGWTFRRWPPPCQIDLDRVTAILFFELYSCVRAPSFYSRNLQPRPSPTHPIFSQRFRTDVRALAADFAVVQRSRFLSLRTFAHLNPPLPRVSGSTSARWTPPHQIHPAKAEIIFQDHCPP</sequence>
<dbReference type="EMBL" id="JARIHO010000063">
    <property type="protein sequence ID" value="KAJ7315145.1"/>
    <property type="molecule type" value="Genomic_DNA"/>
</dbReference>
<protein>
    <submittedName>
        <fullName evidence="2">Uncharacterized protein</fullName>
    </submittedName>
</protein>
<dbReference type="Proteomes" id="UP001218218">
    <property type="component" value="Unassembled WGS sequence"/>
</dbReference>
<evidence type="ECO:0000313" key="3">
    <source>
        <dbReference type="Proteomes" id="UP001218218"/>
    </source>
</evidence>
<feature type="region of interest" description="Disordered" evidence="1">
    <location>
        <begin position="17"/>
        <end position="42"/>
    </location>
</feature>
<dbReference type="AlphaFoldDB" id="A0AAD7EF14"/>
<proteinExistence type="predicted"/>
<evidence type="ECO:0000313" key="2">
    <source>
        <dbReference type="EMBL" id="KAJ7315145.1"/>
    </source>
</evidence>
<accession>A0AAD7EF14</accession>
<keyword evidence="3" id="KW-1185">Reference proteome</keyword>
<evidence type="ECO:0000256" key="1">
    <source>
        <dbReference type="SAM" id="MobiDB-lite"/>
    </source>
</evidence>
<feature type="region of interest" description="Disordered" evidence="1">
    <location>
        <begin position="491"/>
        <end position="528"/>
    </location>
</feature>
<name>A0AAD7EF14_9AGAR</name>
<reference evidence="2" key="1">
    <citation type="submission" date="2023-03" db="EMBL/GenBank/DDBJ databases">
        <title>Massive genome expansion in bonnet fungi (Mycena s.s.) driven by repeated elements and novel gene families across ecological guilds.</title>
        <authorList>
            <consortium name="Lawrence Berkeley National Laboratory"/>
            <person name="Harder C.B."/>
            <person name="Miyauchi S."/>
            <person name="Viragh M."/>
            <person name="Kuo A."/>
            <person name="Thoen E."/>
            <person name="Andreopoulos B."/>
            <person name="Lu D."/>
            <person name="Skrede I."/>
            <person name="Drula E."/>
            <person name="Henrissat B."/>
            <person name="Morin E."/>
            <person name="Kohler A."/>
            <person name="Barry K."/>
            <person name="LaButti K."/>
            <person name="Morin E."/>
            <person name="Salamov A."/>
            <person name="Lipzen A."/>
            <person name="Mereny Z."/>
            <person name="Hegedus B."/>
            <person name="Baldrian P."/>
            <person name="Stursova M."/>
            <person name="Weitz H."/>
            <person name="Taylor A."/>
            <person name="Grigoriev I.V."/>
            <person name="Nagy L.G."/>
            <person name="Martin F."/>
            <person name="Kauserud H."/>
        </authorList>
    </citation>
    <scope>NUCLEOTIDE SEQUENCE</scope>
    <source>
        <strain evidence="2">CBHHK002</strain>
    </source>
</reference>
<feature type="compositionally biased region" description="Low complexity" evidence="1">
    <location>
        <begin position="25"/>
        <end position="42"/>
    </location>
</feature>
<comment type="caution">
    <text evidence="2">The sequence shown here is derived from an EMBL/GenBank/DDBJ whole genome shotgun (WGS) entry which is preliminary data.</text>
</comment>